<dbReference type="AlphaFoldDB" id="A0A5N5IVQ0"/>
<organism evidence="1 2">
    <name type="scientific">Flagellimonas hadalis</name>
    <dbReference type="NCBI Taxonomy" id="2597517"/>
    <lineage>
        <taxon>Bacteria</taxon>
        <taxon>Pseudomonadati</taxon>
        <taxon>Bacteroidota</taxon>
        <taxon>Flavobacteriia</taxon>
        <taxon>Flavobacteriales</taxon>
        <taxon>Flavobacteriaceae</taxon>
        <taxon>Flagellimonas</taxon>
    </lineage>
</organism>
<dbReference type="PROSITE" id="PS51257">
    <property type="entry name" value="PROKAR_LIPOPROTEIN"/>
    <property type="match status" value="1"/>
</dbReference>
<accession>A0A5N5IVQ0</accession>
<dbReference type="EMBL" id="VNIK02000001">
    <property type="protein sequence ID" value="KAB5491469.1"/>
    <property type="molecule type" value="Genomic_DNA"/>
</dbReference>
<name>A0A5N5IVQ0_9FLAO</name>
<dbReference type="OrthoDB" id="1065544at2"/>
<keyword evidence="2" id="KW-1185">Reference proteome</keyword>
<evidence type="ECO:0000313" key="2">
    <source>
        <dbReference type="Proteomes" id="UP000319204"/>
    </source>
</evidence>
<protein>
    <recommendedName>
        <fullName evidence="3">YtkA-like domain-containing protein</fullName>
    </recommendedName>
</protein>
<dbReference type="Proteomes" id="UP000319204">
    <property type="component" value="Unassembled WGS sequence"/>
</dbReference>
<proteinExistence type="predicted"/>
<sequence length="308" mass="34095">MKIFNLVITVICIAAMMSCTLDKTDYEAELGAVVTDEYEFEEALSLSGNGYQISLEALNGTFFKGYNELRFNITDTATDQVVPNANITFLPVRTDADDVAYSCPHRYELAYEAANDHYLGYAVFDHETAADARWEVFLTITIGDEFFSVQQEITVEPQPNMNLNMTAFTGNDGGQYYIALIAPVSPGVAENELIAGIFRYNQPEVAAGDFPDPSQFSFSKVQNATLLLDPRMPEPSMGNHSSPNNQDLIQGEDGLYHGVVNYTMTGNWTLNFMLQSSYGDVIKGTEVPTDFTPGVEGEKSELHIDILF</sequence>
<evidence type="ECO:0008006" key="3">
    <source>
        <dbReference type="Google" id="ProtNLM"/>
    </source>
</evidence>
<reference evidence="1" key="1">
    <citation type="submission" date="2019-10" db="EMBL/GenBank/DDBJ databases">
        <title>Muricauda hadale sp. nov., a piezophilic bacterium isolated from hadopelagic water of the Mariana Trench.</title>
        <authorList>
            <person name="Wei Y."/>
        </authorList>
    </citation>
    <scope>NUCLEOTIDE SEQUENCE [LARGE SCALE GENOMIC DNA]</scope>
    <source>
        <strain evidence="1">MT-229</strain>
    </source>
</reference>
<dbReference type="RefSeq" id="WP_151888625.1">
    <property type="nucleotide sequence ID" value="NZ_VNIK02000001.1"/>
</dbReference>
<comment type="caution">
    <text evidence="1">The sequence shown here is derived from an EMBL/GenBank/DDBJ whole genome shotgun (WGS) entry which is preliminary data.</text>
</comment>
<gene>
    <name evidence="1" type="ORF">FOT42_000535</name>
</gene>
<evidence type="ECO:0000313" key="1">
    <source>
        <dbReference type="EMBL" id="KAB5491469.1"/>
    </source>
</evidence>